<dbReference type="InterPro" id="IPR029419">
    <property type="entry name" value="Arg_succ_lyase_C"/>
</dbReference>
<gene>
    <name evidence="6" type="primary">argH_2</name>
    <name evidence="6" type="ORF">GCM10009613_55650</name>
</gene>
<feature type="domain" description="Fumarate lyase N-terminal" evidence="4">
    <location>
        <begin position="122"/>
        <end position="323"/>
    </location>
</feature>
<name>A0ABP4IZ07_9PSEU</name>
<keyword evidence="2 6" id="KW-0456">Lyase</keyword>
<dbReference type="InterPro" id="IPR022761">
    <property type="entry name" value="Fumarate_lyase_N"/>
</dbReference>
<dbReference type="EMBL" id="BAAAJK010000048">
    <property type="protein sequence ID" value="GAA1399680.1"/>
    <property type="molecule type" value="Genomic_DNA"/>
</dbReference>
<evidence type="ECO:0000313" key="6">
    <source>
        <dbReference type="EMBL" id="GAA1399680.1"/>
    </source>
</evidence>
<feature type="domain" description="Argininosuccinate lyase C-terminal" evidence="5">
    <location>
        <begin position="391"/>
        <end position="468"/>
    </location>
</feature>
<keyword evidence="3" id="KW-0732">Signal</keyword>
<dbReference type="Gene3D" id="1.10.275.10">
    <property type="entry name" value="Fumarase/aspartase (N-terminal domain)"/>
    <property type="match status" value="1"/>
</dbReference>
<feature type="signal peptide" evidence="3">
    <location>
        <begin position="1"/>
        <end position="31"/>
    </location>
</feature>
<dbReference type="Pfam" id="PF14698">
    <property type="entry name" value="ASL_C2"/>
    <property type="match status" value="1"/>
</dbReference>
<keyword evidence="1" id="KW-0028">Amino-acid biosynthesis</keyword>
<evidence type="ECO:0000256" key="1">
    <source>
        <dbReference type="ARBA" id="ARBA00022605"/>
    </source>
</evidence>
<sequence>MSTSSAWVRTRSFVVPAAASLILFSTAVASAPDHDHRPVGLVAQQEQDEPVRDEFFWLAEINKATTVINSEEGLLDPAMVPGIAAALQKVIDDGAAPGAERPSTVVAFEPLLIEAGSTDVTLLHAGRSSQDMHATYRAAILREKLLELAEQLNTTSRTLVELAAAHTATIVPNYTNGVAAQPNSYAHQLLGHAAGFDRDAQRIREAYARVDRSAMGTTVLNGTGWPLDRQRMADYLGFGALVDNAYDASQISSMEHPVEVGSIVTAVALHSGNFVEDVLTQYAQTRPWILLEEGEGNTFVSSAMPQKRNPGLLNDTRSEASQAVALAQGPVFQTHNITPGMPDPKEVDNNTEVVDAGIAALAGLDEVLKALVVNPERALEEINSDWTASQEIADILMRDHGLPFREGHHVASEIVTFARSKNIGPLEFPYVDAQRIYAEAVAGTDNPPELPLTEAEFRAALDPVAIVNNRTTSGGSQPAEVERMIGEARERLTAQDEWITQRREHVAAALAELDEDFAELRG</sequence>
<reference evidence="7" key="1">
    <citation type="journal article" date="2019" name="Int. J. Syst. Evol. Microbiol.">
        <title>The Global Catalogue of Microorganisms (GCM) 10K type strain sequencing project: providing services to taxonomists for standard genome sequencing and annotation.</title>
        <authorList>
            <consortium name="The Broad Institute Genomics Platform"/>
            <consortium name="The Broad Institute Genome Sequencing Center for Infectious Disease"/>
            <person name="Wu L."/>
            <person name="Ma J."/>
        </authorList>
    </citation>
    <scope>NUCLEOTIDE SEQUENCE [LARGE SCALE GENOMIC DNA]</scope>
    <source>
        <strain evidence="7">JCM 11896</strain>
    </source>
</reference>
<dbReference type="GO" id="GO:0016829">
    <property type="term" value="F:lyase activity"/>
    <property type="evidence" value="ECO:0007669"/>
    <property type="project" value="UniProtKB-KW"/>
</dbReference>
<dbReference type="Pfam" id="PF00206">
    <property type="entry name" value="Lyase_1"/>
    <property type="match status" value="1"/>
</dbReference>
<evidence type="ECO:0000259" key="4">
    <source>
        <dbReference type="Pfam" id="PF00206"/>
    </source>
</evidence>
<evidence type="ECO:0000256" key="3">
    <source>
        <dbReference type="SAM" id="SignalP"/>
    </source>
</evidence>
<dbReference type="SUPFAM" id="SSF48557">
    <property type="entry name" value="L-aspartase-like"/>
    <property type="match status" value="1"/>
</dbReference>
<dbReference type="CDD" id="cd01359">
    <property type="entry name" value="Argininosuccinate_lyase"/>
    <property type="match status" value="1"/>
</dbReference>
<evidence type="ECO:0000256" key="2">
    <source>
        <dbReference type="ARBA" id="ARBA00023239"/>
    </source>
</evidence>
<dbReference type="InterPro" id="IPR008948">
    <property type="entry name" value="L-Aspartase-like"/>
</dbReference>
<organism evidence="6 7">
    <name type="scientific">Pseudonocardia kongjuensis</name>
    <dbReference type="NCBI Taxonomy" id="102227"/>
    <lineage>
        <taxon>Bacteria</taxon>
        <taxon>Bacillati</taxon>
        <taxon>Actinomycetota</taxon>
        <taxon>Actinomycetes</taxon>
        <taxon>Pseudonocardiales</taxon>
        <taxon>Pseudonocardiaceae</taxon>
        <taxon>Pseudonocardia</taxon>
    </lineage>
</organism>
<dbReference type="PANTHER" id="PTHR43814">
    <property type="entry name" value="ARGININOSUCCINATE LYASE"/>
    <property type="match status" value="1"/>
</dbReference>
<dbReference type="Proteomes" id="UP001501414">
    <property type="component" value="Unassembled WGS sequence"/>
</dbReference>
<dbReference type="Gene3D" id="1.10.40.30">
    <property type="entry name" value="Fumarase/aspartase (C-terminal domain)"/>
    <property type="match status" value="1"/>
</dbReference>
<evidence type="ECO:0000259" key="5">
    <source>
        <dbReference type="Pfam" id="PF14698"/>
    </source>
</evidence>
<dbReference type="PRINTS" id="PR00145">
    <property type="entry name" value="ARGSUCLYASE"/>
</dbReference>
<dbReference type="InterPro" id="IPR009049">
    <property type="entry name" value="Argininosuccinate_lyase"/>
</dbReference>
<evidence type="ECO:0000313" key="7">
    <source>
        <dbReference type="Proteomes" id="UP001501414"/>
    </source>
</evidence>
<accession>A0ABP4IZ07</accession>
<keyword evidence="7" id="KW-1185">Reference proteome</keyword>
<comment type="caution">
    <text evidence="6">The sequence shown here is derived from an EMBL/GenBank/DDBJ whole genome shotgun (WGS) entry which is preliminary data.</text>
</comment>
<dbReference type="InterPro" id="IPR024083">
    <property type="entry name" value="Fumarase/histidase_N"/>
</dbReference>
<dbReference type="PANTHER" id="PTHR43814:SF1">
    <property type="entry name" value="ARGININOSUCCINATE LYASE"/>
    <property type="match status" value="1"/>
</dbReference>
<dbReference type="Gene3D" id="1.20.200.10">
    <property type="entry name" value="Fumarase/aspartase (Central domain)"/>
    <property type="match status" value="1"/>
</dbReference>
<dbReference type="RefSeq" id="WP_344027899.1">
    <property type="nucleotide sequence ID" value="NZ_BAAAJK010000048.1"/>
</dbReference>
<proteinExistence type="predicted"/>
<feature type="chain" id="PRO_5047402155" evidence="3">
    <location>
        <begin position="32"/>
        <end position="522"/>
    </location>
</feature>
<protein>
    <submittedName>
        <fullName evidence="6">Argininosuccinate lyase</fullName>
    </submittedName>
</protein>